<dbReference type="RefSeq" id="XP_067753450.1">
    <property type="nucleotide sequence ID" value="XM_067897293.1"/>
</dbReference>
<dbReference type="PANTHER" id="PTHR10013">
    <property type="entry name" value="GENERAL VESICULAR TRANSPORT FACTOR P115"/>
    <property type="match status" value="1"/>
</dbReference>
<feature type="coiled-coil region" evidence="1">
    <location>
        <begin position="930"/>
        <end position="1050"/>
    </location>
</feature>
<dbReference type="SUPFAM" id="SSF48371">
    <property type="entry name" value="ARM repeat"/>
    <property type="match status" value="1"/>
</dbReference>
<feature type="compositionally biased region" description="Low complexity" evidence="2">
    <location>
        <begin position="84"/>
        <end position="104"/>
    </location>
</feature>
<dbReference type="EMBL" id="JAFJZO010000035">
    <property type="protein sequence ID" value="KAG5492666.1"/>
    <property type="molecule type" value="Genomic_DNA"/>
</dbReference>
<dbReference type="Gene3D" id="1.25.10.10">
    <property type="entry name" value="Leucine-rich Repeat Variant"/>
    <property type="match status" value="1"/>
</dbReference>
<dbReference type="GO" id="GO:0006886">
    <property type="term" value="P:intracellular protein transport"/>
    <property type="evidence" value="ECO:0007669"/>
    <property type="project" value="TreeGrafter"/>
</dbReference>
<comment type="caution">
    <text evidence="3">The sequence shown here is derived from an EMBL/GenBank/DDBJ whole genome shotgun (WGS) entry which is preliminary data.</text>
</comment>
<dbReference type="GeneID" id="94287370"/>
<feature type="region of interest" description="Disordered" evidence="2">
    <location>
        <begin position="562"/>
        <end position="588"/>
    </location>
</feature>
<reference evidence="3 4" key="1">
    <citation type="submission" date="2021-02" db="EMBL/GenBank/DDBJ databases">
        <title>Porcisia hertigi Genome sequencing and assembly.</title>
        <authorList>
            <person name="Almutairi H."/>
            <person name="Gatherer D."/>
        </authorList>
    </citation>
    <scope>NUCLEOTIDE SEQUENCE [LARGE SCALE GENOMIC DNA]</scope>
    <source>
        <strain evidence="3 4">C119</strain>
    </source>
</reference>
<keyword evidence="1" id="KW-0175">Coiled coil</keyword>
<sequence length="1615" mass="171706">MSFFFKAVLGQRVVHPPPPGKKQDAEAISTGVHDTDSSPPPKVKPASASLTANEPSDSRLTKKPNSNSAASLPVPTGLSENTRPPLAAPQTASPSPSLSSLRPSTPTRTLLLRIEGCTVAQDIRDAQRDLLRCPDLPYALDATSLKSLLNLLVSYPEDESITEPTLHLLANATDLDSYPDQLESNHRIVDFSADFKRHARDALLEPLVDAVPLLLDSMKPTAPFWNRYYVVVLLQRLEECEPYKVKEALLTARGISVLLDALNEVGHDHQLLKQALVLLTSLTLADAELQTLLAFDNAFDTLFDVIQREGGVRRGGSIVRECLTVVHNMLRSNKATQKLFREMGCAARLAALFDTVPSELKACTVSNACYNGAVRSATAPVSRQPIVLADRIETLLDDMEKSDTFLGVLMSVSILACVLRGGDEGEEGRHSAQESLLRCGLLNPLARLAFSGLAIDDATRIEAVRVLGLLLRGSKRVVDEWLDLPPLTTLVRVSLPYTVQEWSAPRALVSYICETTDTTLVSAGVQLFTALLSVPSSQERLVGVFLGGLATLTPGRDAVGSGHAVSQMSSTTSLPNTVTTTDPTASSTTDQCGAALARVLLSSRTSPVEKFYAAQVLRTLITLPDASHLVQTLVLSPVPPQLQASVLDGLVKAQPGWTLSTRMPPSFFNYMATFLIFCLNGGAAAQQVNTAALGAYVATLLAWMGSSSQAAASFLEEVTWGEALLHQARRDGAVHLRLWSAVIIASACVTSRTTVAAAATAHSVVAANALAQRFIQVVGGGTALETILFDAQASTLAWQHPVSSGLQTQNPTPYDAAFVAVVEQLVVDFKQLLTSVASSAVMEPSLTTHPTTNLPGVTVMGNGVAPQSASLQSLKSDRLVSMEPPSDPAIASLTSQVNNSISSGDYRVEPGLPQPLPAQSHMVAAPIMRDVQTHEELAALQAELEAARTEKAHLMKAVVEWRERAEEMAARCASLEKEQQHRHVAAAAEEERVRVEDAAASAAEAVHSHTVSTNMVESLRENIRLLEEALGSKEEEHQQLVESLNMMEEQLRCASNVTAASASKQKQPPSPDIVDAMAAERNAVAEQLALSREEKSRLERSLQCLSSDYNDLLLLVAELNEECVSVKALSSVAPTPGRPWHEDVEPAVRRETMEWKESAVSAVPMCKETLLVDAESRPAMAVVPERVQGDSFIDSLNTGTLEGQGQPQALSTQVLSSVLMAEEQTRVDAELITGVSHHTFEGATYATDGLSRVQAPAHGVAAPPPAQQLFLLPTAPGDALSDLNPSVSQTEAAPPAPLPLLLPNGQQHRGAHQLAPQPLPQTPALFPPPALGALPHHQHQCYQSVLQAPRYPDPFMTSFGEGGGGSAELPPRRDSVASADGRQPLHQASQLAPLTPPPRPQCAAFPEEPQPNPSPPVMDTDAELMAFTAHPSAGERPRTVSRSLQDAPTRDAASAAEHVATHHSAGVHPSAPQSAAAASPGSMAMSADAAVLNPFLASSGRYPDNTLASDGVCQTVHERDGVLEMGVGGVGGRNDAHWAAGGPSVVANTSAPPYSDAALNSSAPSANNRCPPSAPKAQSHEAEKNIGSSTATFNPFADFNNGTGDGTDDEFDNLR</sequence>
<dbReference type="OrthoDB" id="198977at2759"/>
<dbReference type="GO" id="GO:0012507">
    <property type="term" value="C:ER to Golgi transport vesicle membrane"/>
    <property type="evidence" value="ECO:0007669"/>
    <property type="project" value="TreeGrafter"/>
</dbReference>
<dbReference type="Proteomes" id="UP000674318">
    <property type="component" value="Chromosome 35"/>
</dbReference>
<feature type="region of interest" description="Disordered" evidence="2">
    <location>
        <begin position="9"/>
        <end position="104"/>
    </location>
</feature>
<feature type="compositionally biased region" description="Low complexity" evidence="2">
    <location>
        <begin position="569"/>
        <end position="588"/>
    </location>
</feature>
<dbReference type="GO" id="GO:0048211">
    <property type="term" value="P:Golgi vesicle docking"/>
    <property type="evidence" value="ECO:0007669"/>
    <property type="project" value="TreeGrafter"/>
</dbReference>
<evidence type="ECO:0000256" key="2">
    <source>
        <dbReference type="SAM" id="MobiDB-lite"/>
    </source>
</evidence>
<dbReference type="GO" id="GO:0005783">
    <property type="term" value="C:endoplasmic reticulum"/>
    <property type="evidence" value="ECO:0007669"/>
    <property type="project" value="TreeGrafter"/>
</dbReference>
<dbReference type="InterPro" id="IPR011989">
    <property type="entry name" value="ARM-like"/>
</dbReference>
<proteinExistence type="predicted"/>
<evidence type="ECO:0000313" key="4">
    <source>
        <dbReference type="Proteomes" id="UP000674318"/>
    </source>
</evidence>
<feature type="compositionally biased region" description="Low complexity" evidence="2">
    <location>
        <begin position="1469"/>
        <end position="1479"/>
    </location>
</feature>
<evidence type="ECO:0000313" key="3">
    <source>
        <dbReference type="EMBL" id="KAG5492666.1"/>
    </source>
</evidence>
<dbReference type="InterPro" id="IPR024095">
    <property type="entry name" value="Vesicle_P115"/>
</dbReference>
<dbReference type="GO" id="GO:0005795">
    <property type="term" value="C:Golgi stack"/>
    <property type="evidence" value="ECO:0007669"/>
    <property type="project" value="TreeGrafter"/>
</dbReference>
<feature type="region of interest" description="Disordered" evidence="2">
    <location>
        <begin position="1556"/>
        <end position="1615"/>
    </location>
</feature>
<dbReference type="PANTHER" id="PTHR10013:SF0">
    <property type="entry name" value="GENERAL VESICULAR TRANSPORT FACTOR P115"/>
    <property type="match status" value="1"/>
</dbReference>
<name>A0A836KZ93_9TRYP</name>
<feature type="compositionally biased region" description="Acidic residues" evidence="2">
    <location>
        <begin position="1606"/>
        <end position="1615"/>
    </location>
</feature>
<protein>
    <submittedName>
        <fullName evidence="3">Uncharacterized protein</fullName>
    </submittedName>
</protein>
<dbReference type="KEGG" id="phet:94287370"/>
<dbReference type="GO" id="GO:0061025">
    <property type="term" value="P:membrane fusion"/>
    <property type="evidence" value="ECO:0007669"/>
    <property type="project" value="TreeGrafter"/>
</dbReference>
<evidence type="ECO:0000256" key="1">
    <source>
        <dbReference type="SAM" id="Coils"/>
    </source>
</evidence>
<dbReference type="InterPro" id="IPR016024">
    <property type="entry name" value="ARM-type_fold"/>
</dbReference>
<feature type="compositionally biased region" description="Low complexity" evidence="2">
    <location>
        <begin position="1556"/>
        <end position="1568"/>
    </location>
</feature>
<keyword evidence="4" id="KW-1185">Reference proteome</keyword>
<organism evidence="3 4">
    <name type="scientific">Porcisia hertigi</name>
    <dbReference type="NCBI Taxonomy" id="2761500"/>
    <lineage>
        <taxon>Eukaryota</taxon>
        <taxon>Discoba</taxon>
        <taxon>Euglenozoa</taxon>
        <taxon>Kinetoplastea</taxon>
        <taxon>Metakinetoplastina</taxon>
        <taxon>Trypanosomatida</taxon>
        <taxon>Trypanosomatidae</taxon>
        <taxon>Leishmaniinae</taxon>
        <taxon>Porcisia</taxon>
    </lineage>
</organism>
<feature type="coiled-coil region" evidence="1">
    <location>
        <begin position="1088"/>
        <end position="1122"/>
    </location>
</feature>
<accession>A0A836KZ93</accession>
<gene>
    <name evidence="3" type="ORF">JKF63_01245</name>
</gene>
<feature type="region of interest" description="Disordered" evidence="2">
    <location>
        <begin position="1353"/>
        <end position="1479"/>
    </location>
</feature>
<dbReference type="GO" id="GO:0006888">
    <property type="term" value="P:endoplasmic reticulum to Golgi vesicle-mediated transport"/>
    <property type="evidence" value="ECO:0007669"/>
    <property type="project" value="TreeGrafter"/>
</dbReference>